<dbReference type="PANTHER" id="PTHR33398">
    <property type="entry name" value="30S RIBOSOMAL PROTEIN S20"/>
    <property type="match status" value="1"/>
</dbReference>
<dbReference type="Gene3D" id="1.20.58.110">
    <property type="entry name" value="Ribosomal protein S20"/>
    <property type="match status" value="1"/>
</dbReference>
<dbReference type="InterPro" id="IPR036510">
    <property type="entry name" value="Ribosomal_bS20_sf"/>
</dbReference>
<reference evidence="9 10" key="1">
    <citation type="journal article" date="2016" name="Nat. Commun.">
        <title>Thousands of microbial genomes shed light on interconnected biogeochemical processes in an aquifer system.</title>
        <authorList>
            <person name="Anantharaman K."/>
            <person name="Brown C.T."/>
            <person name="Hug L.A."/>
            <person name="Sharon I."/>
            <person name="Castelle C.J."/>
            <person name="Probst A.J."/>
            <person name="Thomas B.C."/>
            <person name="Singh A."/>
            <person name="Wilkins M.J."/>
            <person name="Karaoz U."/>
            <person name="Brodie E.L."/>
            <person name="Williams K.H."/>
            <person name="Hubbard S.S."/>
            <person name="Banfield J.F."/>
        </authorList>
    </citation>
    <scope>NUCLEOTIDE SEQUENCE [LARGE SCALE GENOMIC DNA]</scope>
</reference>
<dbReference type="HAMAP" id="MF_00500">
    <property type="entry name" value="Ribosomal_bS20"/>
    <property type="match status" value="1"/>
</dbReference>
<feature type="coiled-coil region" evidence="8">
    <location>
        <begin position="21"/>
        <end position="64"/>
    </location>
</feature>
<comment type="similarity">
    <text evidence="1 7">Belongs to the bacterial ribosomal protein bS20 family.</text>
</comment>
<dbReference type="Pfam" id="PF01649">
    <property type="entry name" value="Ribosomal_S20p"/>
    <property type="match status" value="1"/>
</dbReference>
<evidence type="ECO:0000256" key="5">
    <source>
        <dbReference type="ARBA" id="ARBA00023274"/>
    </source>
</evidence>
<dbReference type="EMBL" id="MFES01000005">
    <property type="protein sequence ID" value="OGE86206.1"/>
    <property type="molecule type" value="Genomic_DNA"/>
</dbReference>
<comment type="caution">
    <text evidence="9">The sequence shown here is derived from an EMBL/GenBank/DDBJ whole genome shotgun (WGS) entry which is preliminary data.</text>
</comment>
<dbReference type="NCBIfam" id="TIGR00029">
    <property type="entry name" value="S20"/>
    <property type="match status" value="1"/>
</dbReference>
<evidence type="ECO:0000256" key="1">
    <source>
        <dbReference type="ARBA" id="ARBA00007634"/>
    </source>
</evidence>
<sequence length="87" mass="9725">MPNIKSAAKAMRSSKRKQAINEKIRNKVKGQIKQIKKLIAEGKKSEAAAKMKEVMSALDKATKKHVLKKNTVSRRKSRLAKAINKLA</sequence>
<keyword evidence="3 7" id="KW-0694">RNA-binding</keyword>
<evidence type="ECO:0000256" key="7">
    <source>
        <dbReference type="HAMAP-Rule" id="MF_00500"/>
    </source>
</evidence>
<evidence type="ECO:0000256" key="6">
    <source>
        <dbReference type="ARBA" id="ARBA00035136"/>
    </source>
</evidence>
<dbReference type="PANTHER" id="PTHR33398:SF1">
    <property type="entry name" value="SMALL RIBOSOMAL SUBUNIT PROTEIN BS20C"/>
    <property type="match status" value="1"/>
</dbReference>
<keyword evidence="5 7" id="KW-0687">Ribonucleoprotein</keyword>
<evidence type="ECO:0000256" key="3">
    <source>
        <dbReference type="ARBA" id="ARBA00022884"/>
    </source>
</evidence>
<evidence type="ECO:0000256" key="8">
    <source>
        <dbReference type="SAM" id="Coils"/>
    </source>
</evidence>
<gene>
    <name evidence="7" type="primary">rpsT</name>
    <name evidence="9" type="ORF">A3J48_01385</name>
</gene>
<evidence type="ECO:0000313" key="9">
    <source>
        <dbReference type="EMBL" id="OGE86206.1"/>
    </source>
</evidence>
<dbReference type="GO" id="GO:0006412">
    <property type="term" value="P:translation"/>
    <property type="evidence" value="ECO:0007669"/>
    <property type="project" value="UniProtKB-UniRule"/>
</dbReference>
<name>A0A1F5P8E9_9BACT</name>
<keyword evidence="8" id="KW-0175">Coiled coil</keyword>
<dbReference type="SUPFAM" id="SSF46992">
    <property type="entry name" value="Ribosomal protein S20"/>
    <property type="match status" value="1"/>
</dbReference>
<dbReference type="GO" id="GO:0015935">
    <property type="term" value="C:small ribosomal subunit"/>
    <property type="evidence" value="ECO:0007669"/>
    <property type="project" value="TreeGrafter"/>
</dbReference>
<dbReference type="InterPro" id="IPR002583">
    <property type="entry name" value="Ribosomal_bS20"/>
</dbReference>
<dbReference type="GO" id="GO:0070181">
    <property type="term" value="F:small ribosomal subunit rRNA binding"/>
    <property type="evidence" value="ECO:0007669"/>
    <property type="project" value="TreeGrafter"/>
</dbReference>
<keyword evidence="4 7" id="KW-0689">Ribosomal protein</keyword>
<accession>A0A1F5P8E9</accession>
<keyword evidence="2 7" id="KW-0699">rRNA-binding</keyword>
<dbReference type="AlphaFoldDB" id="A0A1F5P8E9"/>
<dbReference type="STRING" id="1817832.A3J48_01385"/>
<proteinExistence type="inferred from homology"/>
<evidence type="ECO:0000313" key="10">
    <source>
        <dbReference type="Proteomes" id="UP000176786"/>
    </source>
</evidence>
<protein>
    <recommendedName>
        <fullName evidence="6 7">Small ribosomal subunit protein bS20</fullName>
    </recommendedName>
</protein>
<dbReference type="GO" id="GO:0003735">
    <property type="term" value="F:structural constituent of ribosome"/>
    <property type="evidence" value="ECO:0007669"/>
    <property type="project" value="InterPro"/>
</dbReference>
<evidence type="ECO:0000256" key="2">
    <source>
        <dbReference type="ARBA" id="ARBA00022730"/>
    </source>
</evidence>
<dbReference type="Proteomes" id="UP000176786">
    <property type="component" value="Unassembled WGS sequence"/>
</dbReference>
<organism evidence="9 10">
    <name type="scientific">Candidatus Doudnabacteria bacterium RIFCSPHIGHO2_02_FULL_46_11</name>
    <dbReference type="NCBI Taxonomy" id="1817832"/>
    <lineage>
        <taxon>Bacteria</taxon>
        <taxon>Candidatus Doudnaibacteriota</taxon>
    </lineage>
</organism>
<comment type="function">
    <text evidence="7">Binds directly to 16S ribosomal RNA.</text>
</comment>
<evidence type="ECO:0000256" key="4">
    <source>
        <dbReference type="ARBA" id="ARBA00022980"/>
    </source>
</evidence>